<evidence type="ECO:0000313" key="5">
    <source>
        <dbReference type="Proteomes" id="UP001497392"/>
    </source>
</evidence>
<accession>A0ABP1FW23</accession>
<feature type="compositionally biased region" description="Basic residues" evidence="2">
    <location>
        <begin position="10"/>
        <end position="26"/>
    </location>
</feature>
<dbReference type="InterPro" id="IPR016024">
    <property type="entry name" value="ARM-type_fold"/>
</dbReference>
<proteinExistence type="inferred from homology"/>
<feature type="region of interest" description="Disordered" evidence="2">
    <location>
        <begin position="1"/>
        <end position="61"/>
    </location>
</feature>
<evidence type="ECO:0000256" key="2">
    <source>
        <dbReference type="SAM" id="MobiDB-lite"/>
    </source>
</evidence>
<dbReference type="InterPro" id="IPR011989">
    <property type="entry name" value="ARM-like"/>
</dbReference>
<name>A0ABP1FW23_9CHLO</name>
<evidence type="ECO:0000259" key="3">
    <source>
        <dbReference type="Pfam" id="PF05004"/>
    </source>
</evidence>
<evidence type="ECO:0000256" key="1">
    <source>
        <dbReference type="ARBA" id="ARBA00008828"/>
    </source>
</evidence>
<dbReference type="InterPro" id="IPR039777">
    <property type="entry name" value="IFRD"/>
</dbReference>
<dbReference type="Gene3D" id="1.25.10.10">
    <property type="entry name" value="Leucine-rich Repeat Variant"/>
    <property type="match status" value="1"/>
</dbReference>
<dbReference type="Proteomes" id="UP001497392">
    <property type="component" value="Unassembled WGS sequence"/>
</dbReference>
<dbReference type="InterPro" id="IPR007701">
    <property type="entry name" value="Interferon-rel_develop_reg_N"/>
</dbReference>
<dbReference type="SUPFAM" id="SSF48371">
    <property type="entry name" value="ARM repeat"/>
    <property type="match status" value="1"/>
</dbReference>
<comment type="similarity">
    <text evidence="1">Belongs to the IFRD family.</text>
</comment>
<reference evidence="4 5" key="1">
    <citation type="submission" date="2024-06" db="EMBL/GenBank/DDBJ databases">
        <authorList>
            <person name="Kraege A."/>
            <person name="Thomma B."/>
        </authorList>
    </citation>
    <scope>NUCLEOTIDE SEQUENCE [LARGE SCALE GENOMIC DNA]</scope>
</reference>
<dbReference type="EMBL" id="CAXHTA020000006">
    <property type="protein sequence ID" value="CAL5222307.1"/>
    <property type="molecule type" value="Genomic_DNA"/>
</dbReference>
<sequence length="434" mass="46595">MDSGEGKTQRSQKQRPPKKRADRRKARTGEDGENWDAGSSASASTMASIREFEAAEPEEIEDEPWERHIDALYEKRATTRERALGGVANLLALTCSLDDVDKRKETLIGLLIRSVRYGGSAEACLAARCLGLLSITLGAGDDSERLLQEGRGLLETASESGKTPSVKAAAAEALAVLAFVGSEHPSDTLEVAQHLQSLWKGPTGAKVAALRGWSLLVSTLPTYSLTTGFVETSFAALAALLYSEHVDTRAAAGEAIALLYDSAGLAQLEGDSGDSGEEDISDYPARADAGAKRSAGMEDVVARMKDLATNRGDAKRRSKKDRSSLKSTFRDLCSTLEDGQVAETKIKLRAGDTLVIDTVAGNVQLNLLRRFLNEGFQSHLQNNELLHQVFDFTPLQGRADRSQLIHSDAAASRSRLKSRSAVAAYKGAMMAVEG</sequence>
<keyword evidence="5" id="KW-1185">Reference proteome</keyword>
<comment type="caution">
    <text evidence="4">The sequence shown here is derived from an EMBL/GenBank/DDBJ whole genome shotgun (WGS) entry which is preliminary data.</text>
</comment>
<organism evidence="4 5">
    <name type="scientific">Coccomyxa viridis</name>
    <dbReference type="NCBI Taxonomy" id="1274662"/>
    <lineage>
        <taxon>Eukaryota</taxon>
        <taxon>Viridiplantae</taxon>
        <taxon>Chlorophyta</taxon>
        <taxon>core chlorophytes</taxon>
        <taxon>Trebouxiophyceae</taxon>
        <taxon>Trebouxiophyceae incertae sedis</taxon>
        <taxon>Coccomyxaceae</taxon>
        <taxon>Coccomyxa</taxon>
    </lineage>
</organism>
<feature type="compositionally biased region" description="Low complexity" evidence="2">
    <location>
        <begin position="37"/>
        <end position="49"/>
    </location>
</feature>
<dbReference type="PANTHER" id="PTHR12354">
    <property type="entry name" value="INTERFERON-RELATED DEVELOPMENTAL REGULATOR"/>
    <property type="match status" value="1"/>
</dbReference>
<gene>
    <name evidence="4" type="primary">g4651</name>
    <name evidence="4" type="ORF">VP750_LOCUS3966</name>
</gene>
<feature type="domain" description="Interferon-related developmental regulator N-terminal" evidence="3">
    <location>
        <begin position="42"/>
        <end position="337"/>
    </location>
</feature>
<dbReference type="PANTHER" id="PTHR12354:SF1">
    <property type="entry name" value="INTERFERON-RELATED DEVELOPMENTAL REGULATOR 1"/>
    <property type="match status" value="1"/>
</dbReference>
<protein>
    <submittedName>
        <fullName evidence="4">G4651 protein</fullName>
    </submittedName>
</protein>
<dbReference type="Pfam" id="PF05004">
    <property type="entry name" value="IFRD"/>
    <property type="match status" value="1"/>
</dbReference>
<evidence type="ECO:0000313" key="4">
    <source>
        <dbReference type="EMBL" id="CAL5222307.1"/>
    </source>
</evidence>